<proteinExistence type="predicted"/>
<evidence type="ECO:0000313" key="2">
    <source>
        <dbReference type="Proteomes" id="UP000245124"/>
    </source>
</evidence>
<dbReference type="EMBL" id="BDUD01000001">
    <property type="protein sequence ID" value="GBG18635.1"/>
    <property type="molecule type" value="Genomic_DNA"/>
</dbReference>
<evidence type="ECO:0000313" key="1">
    <source>
        <dbReference type="EMBL" id="GBG18635.1"/>
    </source>
</evidence>
<protein>
    <submittedName>
        <fullName evidence="1">Uncharacterized protein</fullName>
    </submittedName>
</protein>
<dbReference type="AlphaFoldDB" id="A0A2R5FK13"/>
<gene>
    <name evidence="1" type="ORF">NIES4072_23000</name>
</gene>
<organism evidence="1 2">
    <name type="scientific">Nostoc commune NIES-4072</name>
    <dbReference type="NCBI Taxonomy" id="2005467"/>
    <lineage>
        <taxon>Bacteria</taxon>
        <taxon>Bacillati</taxon>
        <taxon>Cyanobacteriota</taxon>
        <taxon>Cyanophyceae</taxon>
        <taxon>Nostocales</taxon>
        <taxon>Nostocaceae</taxon>
        <taxon>Nostoc</taxon>
    </lineage>
</organism>
<name>A0A2R5FK13_NOSCO</name>
<sequence>MSEIENLGVSVEEYLDGLAAGIDILELKVKLVQGMRLNW</sequence>
<keyword evidence="2" id="KW-1185">Reference proteome</keyword>
<dbReference type="Proteomes" id="UP000245124">
    <property type="component" value="Unassembled WGS sequence"/>
</dbReference>
<accession>A0A2R5FK13</accession>
<comment type="caution">
    <text evidence="1">The sequence shown here is derived from an EMBL/GenBank/DDBJ whole genome shotgun (WGS) entry which is preliminary data.</text>
</comment>
<reference evidence="1 2" key="1">
    <citation type="submission" date="2017-06" db="EMBL/GenBank/DDBJ databases">
        <title>Genome sequencing of cyanobaciteial culture collection at National Institute for Environmental Studies (NIES).</title>
        <authorList>
            <person name="Hirose Y."/>
            <person name="Shimura Y."/>
            <person name="Fujisawa T."/>
            <person name="Nakamura Y."/>
            <person name="Kawachi M."/>
        </authorList>
    </citation>
    <scope>NUCLEOTIDE SEQUENCE [LARGE SCALE GENOMIC DNA]</scope>
    <source>
        <strain evidence="1 2">NIES-4072</strain>
    </source>
</reference>